<name>Q5JKK2_ORYSJ</name>
<sequence length="479" mass="52401">MTRSSLYPLQGRCNNLALQEATTGQMSQVESSLRMASSAASMLDMALLLAVFASILAACNAKSLLSYVKSCAVKKLKLVCKPLPNVRHERYAWKYTMQTFGLMKHGKILTVPVKFVHDYAYYCIKKLVCSYVDLVILEATASVSAPAPSPEFRRRGPDGRIPSRSVHADRRIPSRRQPPPPPDPLSRSTAGVAGLPLPCRLHRRHTDAIGAPGPCSRPDSSRPHPCTATPSDSAAFRLHHLRPLLTSAVSTAGPDTSGLRRPPPRRLLHISDIGIDSALTSSFSPTHLRLDHPFRLPATTTSATDRHRACVYAIKLRVAAASPPWAAVPPPVWSSRRCIDIKLHLCRPYGSRCCPSSSSSPFALRHPRHPHWSSSAAQGLLRLLRASSPHLQAATVAALGRWSSYLYMVTDVAIQAVGPTTSPSSSSSMIHRQCHRIFLDYTSLFSGNYVLLRQFSLYVVLAPRPSRRPSLLVSSDIGV</sequence>
<evidence type="ECO:0000313" key="2">
    <source>
        <dbReference type="EMBL" id="BAD88001.1"/>
    </source>
</evidence>
<gene>
    <name evidence="2" type="ORF">P0432C03.47</name>
</gene>
<dbReference type="EMBL" id="AP004031">
    <property type="protein sequence ID" value="BAD88001.1"/>
    <property type="molecule type" value="Genomic_DNA"/>
</dbReference>
<feature type="region of interest" description="Disordered" evidence="1">
    <location>
        <begin position="146"/>
        <end position="191"/>
    </location>
</feature>
<proteinExistence type="predicted"/>
<dbReference type="InterPro" id="IPR022146">
    <property type="entry name" value="DUF3678"/>
</dbReference>
<feature type="region of interest" description="Disordered" evidence="1">
    <location>
        <begin position="208"/>
        <end position="231"/>
    </location>
</feature>
<dbReference type="AlphaFoldDB" id="Q5JKK2"/>
<accession>Q5JKK2</accession>
<protein>
    <submittedName>
        <fullName evidence="2">Uncharacterized protein</fullName>
    </submittedName>
</protein>
<evidence type="ECO:0000256" key="1">
    <source>
        <dbReference type="SAM" id="MobiDB-lite"/>
    </source>
</evidence>
<organism evidence="2">
    <name type="scientific">Oryza sativa subsp. japonica</name>
    <name type="common">Rice</name>
    <dbReference type="NCBI Taxonomy" id="39947"/>
    <lineage>
        <taxon>Eukaryota</taxon>
        <taxon>Viridiplantae</taxon>
        <taxon>Streptophyta</taxon>
        <taxon>Embryophyta</taxon>
        <taxon>Tracheophyta</taxon>
        <taxon>Spermatophyta</taxon>
        <taxon>Magnoliopsida</taxon>
        <taxon>Liliopsida</taxon>
        <taxon>Poales</taxon>
        <taxon>Poaceae</taxon>
        <taxon>BOP clade</taxon>
        <taxon>Oryzoideae</taxon>
        <taxon>Oryzeae</taxon>
        <taxon>Oryzinae</taxon>
        <taxon>Oryza</taxon>
        <taxon>Oryza sativa</taxon>
    </lineage>
</organism>
<reference evidence="2" key="1">
    <citation type="journal article" date="2002" name="Nature">
        <title>The genome sequence and structure of rice chromosome 1.</title>
        <authorList>
            <person name="Sasaki T."/>
            <person name="Matsumoto T."/>
            <person name="Yamamoto K."/>
            <person name="Sakata K."/>
            <person name="Baba T."/>
            <person name="Katayose Y."/>
            <person name="Wu J."/>
            <person name="Niimura Y."/>
            <person name="Cheng Z."/>
            <person name="Nagamura Y."/>
            <person name="Antonio B.A."/>
            <person name="Kanamori H."/>
            <person name="Hosokawa S."/>
            <person name="Masukawa M."/>
            <person name="Arikawa K."/>
            <person name="Chiden Y."/>
            <person name="Hayashi M."/>
            <person name="Okamoto M."/>
            <person name="Ando T."/>
            <person name="Aoki H."/>
            <person name="Arita K."/>
            <person name="Hamada M."/>
            <person name="Harada C."/>
            <person name="Hijishita S."/>
            <person name="Honda M."/>
            <person name="Ichikawa Y."/>
            <person name="Idonuma A."/>
            <person name="Iijima M."/>
            <person name="Ikeda M."/>
            <person name="Ikeno M."/>
            <person name="Itoh S."/>
            <person name="Itoh T."/>
            <person name="Itoh Y."/>
            <person name="Itoh Y."/>
            <person name="Iwabuchi A."/>
            <person name="Kamiya K."/>
            <person name="Karasawa W."/>
            <person name="Katagiri S."/>
            <person name="Kikuta A."/>
            <person name="Kobayashi N."/>
            <person name="Kono I."/>
            <person name="Machita K."/>
            <person name="Maehara T."/>
            <person name="Mizuno H."/>
            <person name="Mizubayashi T."/>
            <person name="Mukai Y."/>
            <person name="Nagasaki H."/>
            <person name="Nakashima M."/>
            <person name="Nakama Y."/>
            <person name="Nakamichi Y."/>
            <person name="Nakamura M."/>
            <person name="Namiki N."/>
            <person name="Negishi M."/>
            <person name="Ohta I."/>
            <person name="Ono N."/>
            <person name="Saji S."/>
            <person name="Sakai K."/>
            <person name="Shibata M."/>
            <person name="Shimokawa T."/>
            <person name="Shomura A."/>
            <person name="Song J."/>
            <person name="Takazaki Y."/>
            <person name="Terasawa K."/>
            <person name="Tsuji K."/>
            <person name="Waki K."/>
            <person name="Yamagata H."/>
            <person name="Yamane H."/>
            <person name="Yoshiki S."/>
            <person name="Yoshihara R."/>
            <person name="Yukawa K."/>
            <person name="Zhong H."/>
            <person name="Iwama H."/>
            <person name="Endo T."/>
            <person name="Ito H."/>
            <person name="Hahn J.H."/>
            <person name="Kim H.I."/>
            <person name="Eun M.Y."/>
            <person name="Yano M."/>
            <person name="Jiang J."/>
            <person name="Gojobori T."/>
        </authorList>
    </citation>
    <scope>NUCLEOTIDE SEQUENCE</scope>
</reference>
<dbReference type="Pfam" id="PF12435">
    <property type="entry name" value="DUF3678"/>
    <property type="match status" value="2"/>
</dbReference>
<dbReference type="Proteomes" id="UP000817658">
    <property type="component" value="Chromosome 1"/>
</dbReference>